<name>A0A6A6XAC3_9PLEO</name>
<reference evidence="1" key="1">
    <citation type="journal article" date="2020" name="Stud. Mycol.">
        <title>101 Dothideomycetes genomes: a test case for predicting lifestyles and emergence of pathogens.</title>
        <authorList>
            <person name="Haridas S."/>
            <person name="Albert R."/>
            <person name="Binder M."/>
            <person name="Bloem J."/>
            <person name="Labutti K."/>
            <person name="Salamov A."/>
            <person name="Andreopoulos B."/>
            <person name="Baker S."/>
            <person name="Barry K."/>
            <person name="Bills G."/>
            <person name="Bluhm B."/>
            <person name="Cannon C."/>
            <person name="Castanera R."/>
            <person name="Culley D."/>
            <person name="Daum C."/>
            <person name="Ezra D."/>
            <person name="Gonzalez J."/>
            <person name="Henrissat B."/>
            <person name="Kuo A."/>
            <person name="Liang C."/>
            <person name="Lipzen A."/>
            <person name="Lutzoni F."/>
            <person name="Magnuson J."/>
            <person name="Mondo S."/>
            <person name="Nolan M."/>
            <person name="Ohm R."/>
            <person name="Pangilinan J."/>
            <person name="Park H.-J."/>
            <person name="Ramirez L."/>
            <person name="Alfaro M."/>
            <person name="Sun H."/>
            <person name="Tritt A."/>
            <person name="Yoshinaga Y."/>
            <person name="Zwiers L.-H."/>
            <person name="Turgeon B."/>
            <person name="Goodwin S."/>
            <person name="Spatafora J."/>
            <person name="Crous P."/>
            <person name="Grigoriev I."/>
        </authorList>
    </citation>
    <scope>NUCLEOTIDE SEQUENCE</scope>
    <source>
        <strain evidence="1">CBS 109.77</strain>
    </source>
</reference>
<accession>A0A6A6XAC3</accession>
<dbReference type="EMBL" id="MU001925">
    <property type="protein sequence ID" value="KAF2793500.1"/>
    <property type="molecule type" value="Genomic_DNA"/>
</dbReference>
<evidence type="ECO:0000313" key="1">
    <source>
        <dbReference type="EMBL" id="KAF2793500.1"/>
    </source>
</evidence>
<protein>
    <submittedName>
        <fullName evidence="1">Uncharacterized protein</fullName>
    </submittedName>
</protein>
<proteinExistence type="predicted"/>
<dbReference type="AlphaFoldDB" id="A0A6A6XAC3"/>
<organism evidence="1 2">
    <name type="scientific">Melanomma pulvis-pyrius CBS 109.77</name>
    <dbReference type="NCBI Taxonomy" id="1314802"/>
    <lineage>
        <taxon>Eukaryota</taxon>
        <taxon>Fungi</taxon>
        <taxon>Dikarya</taxon>
        <taxon>Ascomycota</taxon>
        <taxon>Pezizomycotina</taxon>
        <taxon>Dothideomycetes</taxon>
        <taxon>Pleosporomycetidae</taxon>
        <taxon>Pleosporales</taxon>
        <taxon>Melanommataceae</taxon>
        <taxon>Melanomma</taxon>
    </lineage>
</organism>
<gene>
    <name evidence="1" type="ORF">K505DRAFT_337762</name>
</gene>
<keyword evidence="2" id="KW-1185">Reference proteome</keyword>
<evidence type="ECO:0000313" key="2">
    <source>
        <dbReference type="Proteomes" id="UP000799757"/>
    </source>
</evidence>
<sequence length="229" mass="26244">MGLSANSSKEPGVAKMAEKEIFTPDYHETQRYINDDPRQRAFFDDNSFKGFSTSAFMKNNQECLQRAIKKQFHLRMKYGIQDPGYQHITAIVKCHEDMIALCKIRLEELRTANNNAGVAAAFTLVGYKTDMQTIGAELEWKDGGHIVLPDMYFDPTVMLQETAYAQYEFSQMLIAVIHRLDVNGARDWTENFRKKPEIWGYPRPMNWDGYDFGYGSGMLYAPTSADFIG</sequence>
<dbReference type="Proteomes" id="UP000799757">
    <property type="component" value="Unassembled WGS sequence"/>
</dbReference>